<dbReference type="PANTHER" id="PTHR43280:SF10">
    <property type="entry name" value="REGULATORY PROTEIN POCR"/>
    <property type="match status" value="1"/>
</dbReference>
<dbReference type="Gene3D" id="3.30.450.20">
    <property type="entry name" value="PAS domain"/>
    <property type="match status" value="1"/>
</dbReference>
<dbReference type="Proteomes" id="UP000092971">
    <property type="component" value="Chromosome"/>
</dbReference>
<dbReference type="Pfam" id="PF12833">
    <property type="entry name" value="HTH_18"/>
    <property type="match status" value="1"/>
</dbReference>
<evidence type="ECO:0000256" key="2">
    <source>
        <dbReference type="ARBA" id="ARBA00023125"/>
    </source>
</evidence>
<dbReference type="EMBL" id="CP014672">
    <property type="protein sequence ID" value="ANW97755.1"/>
    <property type="molecule type" value="Genomic_DNA"/>
</dbReference>
<keyword evidence="3" id="KW-0804">Transcription</keyword>
<dbReference type="AlphaFoldDB" id="A0A1B1YAG8"/>
<accession>A0A1B1YAG8</accession>
<dbReference type="InterPro" id="IPR018060">
    <property type="entry name" value="HTH_AraC"/>
</dbReference>
<dbReference type="OrthoDB" id="1975037at2"/>
<dbReference type="InterPro" id="IPR009057">
    <property type="entry name" value="Homeodomain-like_sf"/>
</dbReference>
<evidence type="ECO:0000259" key="5">
    <source>
        <dbReference type="PROSITE" id="PS01124"/>
    </source>
</evidence>
<dbReference type="InterPro" id="IPR041522">
    <property type="entry name" value="CdaR_GGDEF"/>
</dbReference>
<evidence type="ECO:0000313" key="6">
    <source>
        <dbReference type="EMBL" id="ANW97755.1"/>
    </source>
</evidence>
<evidence type="ECO:0000313" key="7">
    <source>
        <dbReference type="Proteomes" id="UP000092971"/>
    </source>
</evidence>
<gene>
    <name evidence="6" type="ORF">CSTERTH_01260</name>
</gene>
<protein>
    <submittedName>
        <fullName evidence="6">AraC family transcriptional regulator</fullName>
    </submittedName>
</protein>
<feature type="domain" description="HTH araC/xylS-type" evidence="5">
    <location>
        <begin position="662"/>
        <end position="760"/>
    </location>
</feature>
<name>A0A1B1YAG8_THEST</name>
<dbReference type="GO" id="GO:0003700">
    <property type="term" value="F:DNA-binding transcription factor activity"/>
    <property type="evidence" value="ECO:0007669"/>
    <property type="project" value="InterPro"/>
</dbReference>
<proteinExistence type="predicted"/>
<evidence type="ECO:0000256" key="4">
    <source>
        <dbReference type="SAM" id="Phobius"/>
    </source>
</evidence>
<dbReference type="Gene3D" id="1.10.10.60">
    <property type="entry name" value="Homeodomain-like"/>
    <property type="match status" value="2"/>
</dbReference>
<feature type="transmembrane region" description="Helical" evidence="4">
    <location>
        <begin position="292"/>
        <end position="315"/>
    </location>
</feature>
<keyword evidence="4" id="KW-0472">Membrane</keyword>
<evidence type="ECO:0000256" key="3">
    <source>
        <dbReference type="ARBA" id="ARBA00023163"/>
    </source>
</evidence>
<dbReference type="RefSeq" id="WP_034840665.1">
    <property type="nucleotide sequence ID" value="NZ_CP014672.1"/>
</dbReference>
<keyword evidence="4" id="KW-0812">Transmembrane</keyword>
<feature type="transmembrane region" description="Helical" evidence="4">
    <location>
        <begin position="12"/>
        <end position="33"/>
    </location>
</feature>
<evidence type="ECO:0000256" key="1">
    <source>
        <dbReference type="ARBA" id="ARBA00023015"/>
    </source>
</evidence>
<keyword evidence="2" id="KW-0238">DNA-binding</keyword>
<dbReference type="PRINTS" id="PR00032">
    <property type="entry name" value="HTHARAC"/>
</dbReference>
<reference evidence="6 7" key="1">
    <citation type="submission" date="2016-02" db="EMBL/GenBank/DDBJ databases">
        <title>Comparison of Clostridium stercorarium subspecies using comparative genomics and transcriptomics.</title>
        <authorList>
            <person name="Schellenberg J."/>
            <person name="Thallinger G."/>
            <person name="Levin D.B."/>
            <person name="Zhang X."/>
            <person name="Alvare G."/>
            <person name="Fristensky B."/>
            <person name="Sparling R."/>
        </authorList>
    </citation>
    <scope>NUCLEOTIDE SEQUENCE [LARGE SCALE GENOMIC DNA]</scope>
    <source>
        <strain evidence="6 7">DSM 2910</strain>
    </source>
</reference>
<dbReference type="SMART" id="SM00342">
    <property type="entry name" value="HTH_ARAC"/>
    <property type="match status" value="1"/>
</dbReference>
<dbReference type="InterPro" id="IPR020449">
    <property type="entry name" value="Tscrpt_reg_AraC-type_HTH"/>
</dbReference>
<dbReference type="Pfam" id="PF17853">
    <property type="entry name" value="GGDEF_2"/>
    <property type="match status" value="1"/>
</dbReference>
<dbReference type="GO" id="GO:0043565">
    <property type="term" value="F:sequence-specific DNA binding"/>
    <property type="evidence" value="ECO:0007669"/>
    <property type="project" value="InterPro"/>
</dbReference>
<dbReference type="PROSITE" id="PS01124">
    <property type="entry name" value="HTH_ARAC_FAMILY_2"/>
    <property type="match status" value="1"/>
</dbReference>
<dbReference type="PANTHER" id="PTHR43280">
    <property type="entry name" value="ARAC-FAMILY TRANSCRIPTIONAL REGULATOR"/>
    <property type="match status" value="1"/>
</dbReference>
<dbReference type="SUPFAM" id="SSF46689">
    <property type="entry name" value="Homeodomain-like"/>
    <property type="match status" value="2"/>
</dbReference>
<sequence>MKLSASTVKARLVIICILLGTIPAIIVGGFSTYRGSKSVQDKVNEGNMRNLVQVRMSVEQLLYTADHILAQFVETPAVKSSLHVELQGENFYIFNTVEDAINNLPTYSLGASEICFVNLEKNWVIDNSGIYRLEDYQDKSFLEELVRKPGTSFWIGDLSIGLGNTGDESSGECVWLVKKWPFFTEKPSCMAIMKIPYGQFSNLISENIELGKVMVISADGLVIAHNDKEEVGKDYNDVVYYRKAREQAGDQGRFTIEMDNVKYSINYLKSSYNNWVYLSITSIAEISKDSRAIVWFTFIACLTVIVVVNVAAFFISDRFYKPIQKLYNMVVKVPDRKDPAGRNRDEFSLIEERLNFLMKDNYRLNKQLSIQSDQLKEYFILQLILRDLDRDFIESRIKLYGFPVLTEPVCVLVARIDTFEGTIYQKEDMDLMLFAVNNIVGEILESIIVLKPIVVEEYQVTIIKVSNDTGNMKEIAFSATEKIQDTVKKTLNLSVSIGISDPVTGYGDISKAYYECIEALKHQISLGYGAIIFYHDIRNSSSLKPVFPEKLEEELLNAVKSCSSDKAKELLHQFIDRIFMVEASRHEYQTSLVRLLTDLLQILKDNGQSYDVVVKDGISPYEQLFALKTAGEIERWFFEEIIVPVIGNIEQSDKNQYKKIVEQVLNIIHEEFHTELTLEDCAARLNYHPSYIRRILKNEAGIVFSEYLAQYRIDMAKKWLIETDMKISDIAEKLKYKNAENFIRFFKKYTGMTPGKYRELNK</sequence>
<keyword evidence="4" id="KW-1133">Transmembrane helix</keyword>
<organism evidence="6 7">
    <name type="scientific">Thermoclostridium stercorarium subsp. thermolacticum DSM 2910</name>
    <dbReference type="NCBI Taxonomy" id="1121336"/>
    <lineage>
        <taxon>Bacteria</taxon>
        <taxon>Bacillati</taxon>
        <taxon>Bacillota</taxon>
        <taxon>Clostridia</taxon>
        <taxon>Eubacteriales</taxon>
        <taxon>Oscillospiraceae</taxon>
        <taxon>Thermoclostridium</taxon>
    </lineage>
</organism>
<keyword evidence="1" id="KW-0805">Transcription regulation</keyword>